<gene>
    <name evidence="3" type="ORF">EV384_1674</name>
</gene>
<dbReference type="EMBL" id="SHLD01000001">
    <property type="protein sequence ID" value="RZU73273.1"/>
    <property type="molecule type" value="Genomic_DNA"/>
</dbReference>
<keyword evidence="4" id="KW-1185">Reference proteome</keyword>
<accession>A0A4Q8B8I8</accession>
<proteinExistence type="predicted"/>
<dbReference type="PROSITE" id="PS50943">
    <property type="entry name" value="HTH_CROC1"/>
    <property type="match status" value="1"/>
</dbReference>
<dbReference type="CDD" id="cd00093">
    <property type="entry name" value="HTH_XRE"/>
    <property type="match status" value="1"/>
</dbReference>
<reference evidence="3 4" key="1">
    <citation type="submission" date="2019-02" db="EMBL/GenBank/DDBJ databases">
        <title>Sequencing the genomes of 1000 actinobacteria strains.</title>
        <authorList>
            <person name="Klenk H.-P."/>
        </authorList>
    </citation>
    <scope>NUCLEOTIDE SEQUENCE [LARGE SCALE GENOMIC DNA]</scope>
    <source>
        <strain evidence="3 4">DSM 45612</strain>
    </source>
</reference>
<organism evidence="3 4">
    <name type="scientific">Micromonospora kangleipakensis</name>
    <dbReference type="NCBI Taxonomy" id="1077942"/>
    <lineage>
        <taxon>Bacteria</taxon>
        <taxon>Bacillati</taxon>
        <taxon>Actinomycetota</taxon>
        <taxon>Actinomycetes</taxon>
        <taxon>Micromonosporales</taxon>
        <taxon>Micromonosporaceae</taxon>
        <taxon>Micromonospora</taxon>
    </lineage>
</organism>
<dbReference type="Proteomes" id="UP000294114">
    <property type="component" value="Unassembled WGS sequence"/>
</dbReference>
<feature type="domain" description="HTH cro/C1-type" evidence="2">
    <location>
        <begin position="82"/>
        <end position="138"/>
    </location>
</feature>
<feature type="region of interest" description="Disordered" evidence="1">
    <location>
        <begin position="30"/>
        <end position="60"/>
    </location>
</feature>
<dbReference type="Pfam" id="PF01381">
    <property type="entry name" value="HTH_3"/>
    <property type="match status" value="1"/>
</dbReference>
<evidence type="ECO:0000313" key="4">
    <source>
        <dbReference type="Proteomes" id="UP000294114"/>
    </source>
</evidence>
<dbReference type="SMART" id="SM00530">
    <property type="entry name" value="HTH_XRE"/>
    <property type="match status" value="1"/>
</dbReference>
<evidence type="ECO:0000259" key="2">
    <source>
        <dbReference type="PROSITE" id="PS50943"/>
    </source>
</evidence>
<name>A0A4Q8B8I8_9ACTN</name>
<dbReference type="InterPro" id="IPR001387">
    <property type="entry name" value="Cro/C1-type_HTH"/>
</dbReference>
<dbReference type="GO" id="GO:0003677">
    <property type="term" value="F:DNA binding"/>
    <property type="evidence" value="ECO:0007669"/>
    <property type="project" value="InterPro"/>
</dbReference>
<dbReference type="SUPFAM" id="SSF47413">
    <property type="entry name" value="lambda repressor-like DNA-binding domains"/>
    <property type="match status" value="1"/>
</dbReference>
<dbReference type="AlphaFoldDB" id="A0A4Q8B8I8"/>
<evidence type="ECO:0000313" key="3">
    <source>
        <dbReference type="EMBL" id="RZU73273.1"/>
    </source>
</evidence>
<sequence>MSVTVSAFRLFTAVLVGIYSARVIPLKNSAGSFTGNPGEPSRPRDSSVPGGPGTDDWSYRHGVTETANARKIAFATFVRRALDDARAMRAWSGTEVSRRTGVSRQTINRWVRGDWASDPEAERVVAFCEGLGLNPATAFTALGWDRTAPPRSAPTPPPMDPDVEALLRRLVDPNVSDAEKFHIRETIRYLAYRPTLPVDAGKRGKQAG</sequence>
<evidence type="ECO:0000256" key="1">
    <source>
        <dbReference type="SAM" id="MobiDB-lite"/>
    </source>
</evidence>
<dbReference type="InterPro" id="IPR010982">
    <property type="entry name" value="Lambda_DNA-bd_dom_sf"/>
</dbReference>
<dbReference type="Gene3D" id="1.10.260.40">
    <property type="entry name" value="lambda repressor-like DNA-binding domains"/>
    <property type="match status" value="1"/>
</dbReference>
<protein>
    <submittedName>
        <fullName evidence="3">Helix-turn-helix protein</fullName>
    </submittedName>
</protein>
<comment type="caution">
    <text evidence="3">The sequence shown here is derived from an EMBL/GenBank/DDBJ whole genome shotgun (WGS) entry which is preliminary data.</text>
</comment>